<feature type="transmembrane region" description="Helical" evidence="1">
    <location>
        <begin position="425"/>
        <end position="445"/>
    </location>
</feature>
<dbReference type="SMART" id="SM00471">
    <property type="entry name" value="HDc"/>
    <property type="match status" value="1"/>
</dbReference>
<accession>A0A916ZUL5</accession>
<dbReference type="Pfam" id="PF01966">
    <property type="entry name" value="HD"/>
    <property type="match status" value="1"/>
</dbReference>
<dbReference type="InterPro" id="IPR052722">
    <property type="entry name" value="PgpH_phosphodiesterase"/>
</dbReference>
<sequence length="683" mass="79464">MKNIKDLANQFYKYQGFLYKLFLFAICTFSIVYFFPKGVQFKYNFTKNQVWQYEDYYAPFNFALYKSDEQIEKEKKNIKEEHIPYFKVDFLIWNNFQEQLDKSFSNLPDSLPRNTIEALYKTTSTFFEDAYQIGVVENKINYEETQLVFLKKGNLISEGLYGDFYIRKNLRNLFIKELQDKNLQQYEDLLFEHIDKIQANTSYDKAFTEQELNKKLSQISYTEGLVKEGEKIISSGELVDARIHKKLSSLAEEFKRKNISKDQYIYVSLGYSLLVALALFILFLFIKLYRPHIYENNNKLTFIFFNILLVVGLSILTLEISSDYIYIVPICILPLTLKVFFDARLGLFTHVITLLILGLIVPNSYEFMFLHIIAGIVSILIISELYKRANLFIAVGRITLTYLFTYLAFNLIQETSLQQISYENLIYFGINGIGLLFIQPLIYGYEKAFGLISDLSLLELSDTNSKLLKKLSEVAPGTFHHSLNVANLAEASANEIKANSLLVRVGALYHDIGKMKNPYYFTENQNTNVNPHDENSPKESAEIIIKHRLHGIEIAKKQNLPDRIIDFIRTHHGTTTVYFFYKKAQEENEGHVNKTDFQYPGPLPFSKETAILMMCDAVEAASKSLKEPTAKIIDQFVEKIIDKQIEEKQFLNADITFKEIESIKKVLKSKLKNIYHLRIEYPE</sequence>
<feature type="transmembrane region" description="Helical" evidence="1">
    <location>
        <begin position="300"/>
        <end position="318"/>
    </location>
</feature>
<keyword evidence="1" id="KW-1133">Transmembrane helix</keyword>
<dbReference type="Gene3D" id="1.10.3210.10">
    <property type="entry name" value="Hypothetical protein af1432"/>
    <property type="match status" value="1"/>
</dbReference>
<feature type="transmembrane region" description="Helical" evidence="1">
    <location>
        <begin position="264"/>
        <end position="288"/>
    </location>
</feature>
<keyword evidence="1" id="KW-0472">Membrane</keyword>
<dbReference type="SUPFAM" id="SSF109604">
    <property type="entry name" value="HD-domain/PDEase-like"/>
    <property type="match status" value="1"/>
</dbReference>
<comment type="caution">
    <text evidence="3">The sequence shown here is derived from an EMBL/GenBank/DDBJ whole genome shotgun (WGS) entry which is preliminary data.</text>
</comment>
<dbReference type="InterPro" id="IPR011624">
    <property type="entry name" value="Metal-dep_PHydrolase_7TM_extra"/>
</dbReference>
<dbReference type="InterPro" id="IPR011621">
    <property type="entry name" value="Metal-dep_PHydrolase_7TM_intra"/>
</dbReference>
<dbReference type="NCBIfam" id="TIGR00277">
    <property type="entry name" value="HDIG"/>
    <property type="match status" value="1"/>
</dbReference>
<dbReference type="InterPro" id="IPR006675">
    <property type="entry name" value="HDIG_dom"/>
</dbReference>
<evidence type="ECO:0000313" key="3">
    <source>
        <dbReference type="EMBL" id="GGE15022.1"/>
    </source>
</evidence>
<keyword evidence="4" id="KW-1185">Reference proteome</keyword>
<gene>
    <name evidence="3" type="ORF">GCM10010831_15440</name>
</gene>
<dbReference type="PANTHER" id="PTHR36442:SF1">
    <property type="entry name" value="CYCLIC-DI-AMP PHOSPHODIESTERASE PGPH"/>
    <property type="match status" value="1"/>
</dbReference>
<evidence type="ECO:0000313" key="4">
    <source>
        <dbReference type="Proteomes" id="UP000599688"/>
    </source>
</evidence>
<protein>
    <submittedName>
        <fullName evidence="3">HDIG domain-containing protein</fullName>
    </submittedName>
</protein>
<dbReference type="Pfam" id="PF07697">
    <property type="entry name" value="7TMR-HDED"/>
    <property type="match status" value="1"/>
</dbReference>
<dbReference type="RefSeq" id="WP_229737210.1">
    <property type="nucleotide sequence ID" value="NZ_BMGL01000008.1"/>
</dbReference>
<keyword evidence="1" id="KW-0812">Transmembrane</keyword>
<feature type="domain" description="HD" evidence="2">
    <location>
        <begin position="478"/>
        <end position="621"/>
    </location>
</feature>
<feature type="transmembrane region" description="Helical" evidence="1">
    <location>
        <begin position="17"/>
        <end position="35"/>
    </location>
</feature>
<evidence type="ECO:0000259" key="2">
    <source>
        <dbReference type="PROSITE" id="PS51831"/>
    </source>
</evidence>
<evidence type="ECO:0000256" key="1">
    <source>
        <dbReference type="SAM" id="Phobius"/>
    </source>
</evidence>
<dbReference type="AlphaFoldDB" id="A0A916ZUL5"/>
<dbReference type="Proteomes" id="UP000599688">
    <property type="component" value="Unassembled WGS sequence"/>
</dbReference>
<dbReference type="PANTHER" id="PTHR36442">
    <property type="entry name" value="CYCLIC-DI-AMP PHOSPHODIESTERASE PGPH"/>
    <property type="match status" value="1"/>
</dbReference>
<proteinExistence type="predicted"/>
<dbReference type="CDD" id="cd00077">
    <property type="entry name" value="HDc"/>
    <property type="match status" value="1"/>
</dbReference>
<dbReference type="InterPro" id="IPR003607">
    <property type="entry name" value="HD/PDEase_dom"/>
</dbReference>
<organism evidence="3 4">
    <name type="scientific">Psychroflexus salis</name>
    <dbReference type="NCBI Taxonomy" id="1526574"/>
    <lineage>
        <taxon>Bacteria</taxon>
        <taxon>Pseudomonadati</taxon>
        <taxon>Bacteroidota</taxon>
        <taxon>Flavobacteriia</taxon>
        <taxon>Flavobacteriales</taxon>
        <taxon>Flavobacteriaceae</taxon>
        <taxon>Psychroflexus</taxon>
    </lineage>
</organism>
<reference evidence="3 4" key="1">
    <citation type="journal article" date="2014" name="Int. J. Syst. Evol. Microbiol.">
        <title>Complete genome sequence of Corynebacterium casei LMG S-19264T (=DSM 44701T), isolated from a smear-ripened cheese.</title>
        <authorList>
            <consortium name="US DOE Joint Genome Institute (JGI-PGF)"/>
            <person name="Walter F."/>
            <person name="Albersmeier A."/>
            <person name="Kalinowski J."/>
            <person name="Ruckert C."/>
        </authorList>
    </citation>
    <scope>NUCLEOTIDE SEQUENCE [LARGE SCALE GENOMIC DNA]</scope>
    <source>
        <strain evidence="3 4">CGMCC 1.12925</strain>
    </source>
</reference>
<feature type="transmembrane region" description="Helical" evidence="1">
    <location>
        <begin position="391"/>
        <end position="413"/>
    </location>
</feature>
<dbReference type="Pfam" id="PF07698">
    <property type="entry name" value="7TM-7TMR_HD"/>
    <property type="match status" value="1"/>
</dbReference>
<name>A0A916ZUL5_9FLAO</name>
<dbReference type="EMBL" id="BMGL01000008">
    <property type="protein sequence ID" value="GGE15022.1"/>
    <property type="molecule type" value="Genomic_DNA"/>
</dbReference>
<feature type="transmembrane region" description="Helical" evidence="1">
    <location>
        <begin position="339"/>
        <end position="361"/>
    </location>
</feature>
<feature type="transmembrane region" description="Helical" evidence="1">
    <location>
        <begin position="367"/>
        <end position="386"/>
    </location>
</feature>
<dbReference type="InterPro" id="IPR006674">
    <property type="entry name" value="HD_domain"/>
</dbReference>
<dbReference type="PROSITE" id="PS51831">
    <property type="entry name" value="HD"/>
    <property type="match status" value="1"/>
</dbReference>